<comment type="subcellular location">
    <subcellularLocation>
        <location evidence="1 10">Nucleus</location>
    </subcellularLocation>
</comment>
<keyword evidence="8 10" id="KW-0687">Ribonucleoprotein</keyword>
<dbReference type="GO" id="GO:0043186">
    <property type="term" value="C:P granule"/>
    <property type="evidence" value="ECO:0007669"/>
    <property type="project" value="TreeGrafter"/>
</dbReference>
<keyword evidence="5 10" id="KW-0694">RNA-binding</keyword>
<comment type="function">
    <text evidence="10">Plays a role in pre-mRNA splicing.</text>
</comment>
<evidence type="ECO:0000256" key="8">
    <source>
        <dbReference type="ARBA" id="ARBA00023274"/>
    </source>
</evidence>
<dbReference type="SUPFAM" id="SSF50182">
    <property type="entry name" value="Sm-like ribonucleoproteins"/>
    <property type="match status" value="1"/>
</dbReference>
<dbReference type="AlphaFoldDB" id="A0A803L2W1"/>
<evidence type="ECO:0000313" key="13">
    <source>
        <dbReference type="Proteomes" id="UP000596660"/>
    </source>
</evidence>
<evidence type="ECO:0000313" key="12">
    <source>
        <dbReference type="EnsemblPlants" id="AUR62006200-RA:cds"/>
    </source>
</evidence>
<dbReference type="InterPro" id="IPR001163">
    <property type="entry name" value="Sm_dom_euk/arc"/>
</dbReference>
<dbReference type="PANTHER" id="PTHR10553:SF2">
    <property type="entry name" value="SMALL NUCLEAR RIBONUCLEOPROTEIN G"/>
    <property type="match status" value="1"/>
</dbReference>
<evidence type="ECO:0000256" key="5">
    <source>
        <dbReference type="ARBA" id="ARBA00022884"/>
    </source>
</evidence>
<keyword evidence="13" id="KW-1185">Reference proteome</keyword>
<evidence type="ECO:0000256" key="10">
    <source>
        <dbReference type="RuleBase" id="RU365052"/>
    </source>
</evidence>
<reference evidence="12" key="1">
    <citation type="journal article" date="2017" name="Nature">
        <title>The genome of Chenopodium quinoa.</title>
        <authorList>
            <person name="Jarvis D.E."/>
            <person name="Ho Y.S."/>
            <person name="Lightfoot D.J."/>
            <person name="Schmoeckel S.M."/>
            <person name="Li B."/>
            <person name="Borm T.J.A."/>
            <person name="Ohyanagi H."/>
            <person name="Mineta K."/>
            <person name="Michell C.T."/>
            <person name="Saber N."/>
            <person name="Kharbatia N.M."/>
            <person name="Rupper R.R."/>
            <person name="Sharp A.R."/>
            <person name="Dally N."/>
            <person name="Boughton B.A."/>
            <person name="Woo Y.H."/>
            <person name="Gao G."/>
            <person name="Schijlen E.G.W.M."/>
            <person name="Guo X."/>
            <person name="Momin A.A."/>
            <person name="Negrao S."/>
            <person name="Al-Babili S."/>
            <person name="Gehring C."/>
            <person name="Roessner U."/>
            <person name="Jung C."/>
            <person name="Murphy K."/>
            <person name="Arold S.T."/>
            <person name="Gojobori T."/>
            <person name="van der Linden C.G."/>
            <person name="van Loo E.N."/>
            <person name="Jellen E.N."/>
            <person name="Maughan P.J."/>
            <person name="Tester M."/>
        </authorList>
    </citation>
    <scope>NUCLEOTIDE SEQUENCE [LARGE SCALE GENOMIC DNA]</scope>
    <source>
        <strain evidence="12">cv. PI 614886</strain>
    </source>
</reference>
<dbReference type="GO" id="GO:0071004">
    <property type="term" value="C:U2-type prespliceosome"/>
    <property type="evidence" value="ECO:0007669"/>
    <property type="project" value="TreeGrafter"/>
</dbReference>
<proteinExistence type="inferred from homology"/>
<comment type="function">
    <text evidence="9">Probable common Sm protein, is found in U1 and U2 snRNPs and may be part of the spliceosome.</text>
</comment>
<evidence type="ECO:0000256" key="3">
    <source>
        <dbReference type="ARBA" id="ARBA00022664"/>
    </source>
</evidence>
<dbReference type="GO" id="GO:0071011">
    <property type="term" value="C:precatalytic spliceosome"/>
    <property type="evidence" value="ECO:0007669"/>
    <property type="project" value="TreeGrafter"/>
</dbReference>
<dbReference type="Pfam" id="PF01423">
    <property type="entry name" value="LSM"/>
    <property type="match status" value="1"/>
</dbReference>
<dbReference type="Proteomes" id="UP000596660">
    <property type="component" value="Unplaced"/>
</dbReference>
<dbReference type="GO" id="GO:0003723">
    <property type="term" value="F:RNA binding"/>
    <property type="evidence" value="ECO:0007669"/>
    <property type="project" value="UniProtKB-UniRule"/>
</dbReference>
<evidence type="ECO:0000256" key="4">
    <source>
        <dbReference type="ARBA" id="ARBA00022728"/>
    </source>
</evidence>
<dbReference type="SMART" id="SM00651">
    <property type="entry name" value="Sm"/>
    <property type="match status" value="1"/>
</dbReference>
<dbReference type="GO" id="GO:0005686">
    <property type="term" value="C:U2 snRNP"/>
    <property type="evidence" value="ECO:0007669"/>
    <property type="project" value="TreeGrafter"/>
</dbReference>
<protein>
    <recommendedName>
        <fullName evidence="10">Small nuclear ribonucleoprotein G</fullName>
        <shortName evidence="10">snRNP-G</shortName>
    </recommendedName>
</protein>
<evidence type="ECO:0000256" key="2">
    <source>
        <dbReference type="ARBA" id="ARBA00006850"/>
    </source>
</evidence>
<dbReference type="Gramene" id="AUR62006200-RA">
    <property type="protein sequence ID" value="AUR62006200-RA:cds"/>
    <property type="gene ID" value="AUR62006200"/>
</dbReference>
<comment type="similarity">
    <text evidence="2 10">Belongs to the snRNP Sm proteins family.</text>
</comment>
<dbReference type="GO" id="GO:0005682">
    <property type="term" value="C:U5 snRNP"/>
    <property type="evidence" value="ECO:0007669"/>
    <property type="project" value="TreeGrafter"/>
</dbReference>
<sequence>MSRVEEGEEFEASCEVLTVGATGWPWLEVVAMSWLWVASSKFGGLEVGAMGWPWLAVVSTGCPWLAPTTELAAVAVVDVGAVVAATSVATGASRMSRSGQPPDLKKYMDKNLQIKLNANRMVVGTLRGFDQFMNLVVDNTVEVNGNEKNEIGMVVIRGNSVVTVEALEPVSKMMQ</sequence>
<accession>A0A803L2W1</accession>
<dbReference type="CDD" id="cd01719">
    <property type="entry name" value="Sm_G"/>
    <property type="match status" value="1"/>
</dbReference>
<dbReference type="Gene3D" id="2.30.30.100">
    <property type="match status" value="1"/>
</dbReference>
<dbReference type="GO" id="GO:0005685">
    <property type="term" value="C:U1 snRNP"/>
    <property type="evidence" value="ECO:0007669"/>
    <property type="project" value="TreeGrafter"/>
</dbReference>
<dbReference type="GO" id="GO:0005687">
    <property type="term" value="C:U4 snRNP"/>
    <property type="evidence" value="ECO:0007669"/>
    <property type="project" value="TreeGrafter"/>
</dbReference>
<evidence type="ECO:0000256" key="1">
    <source>
        <dbReference type="ARBA" id="ARBA00004123"/>
    </source>
</evidence>
<organism evidence="12 13">
    <name type="scientific">Chenopodium quinoa</name>
    <name type="common">Quinoa</name>
    <dbReference type="NCBI Taxonomy" id="63459"/>
    <lineage>
        <taxon>Eukaryota</taxon>
        <taxon>Viridiplantae</taxon>
        <taxon>Streptophyta</taxon>
        <taxon>Embryophyta</taxon>
        <taxon>Tracheophyta</taxon>
        <taxon>Spermatophyta</taxon>
        <taxon>Magnoliopsida</taxon>
        <taxon>eudicotyledons</taxon>
        <taxon>Gunneridae</taxon>
        <taxon>Pentapetalae</taxon>
        <taxon>Caryophyllales</taxon>
        <taxon>Chenopodiaceae</taxon>
        <taxon>Chenopodioideae</taxon>
        <taxon>Atripliceae</taxon>
        <taxon>Chenopodium</taxon>
    </lineage>
</organism>
<dbReference type="PROSITE" id="PS52002">
    <property type="entry name" value="SM"/>
    <property type="match status" value="1"/>
</dbReference>
<keyword evidence="3 10" id="KW-0507">mRNA processing</keyword>
<dbReference type="GO" id="GO:0000387">
    <property type="term" value="P:spliceosomal snRNP assembly"/>
    <property type="evidence" value="ECO:0007669"/>
    <property type="project" value="UniProtKB-UniRule"/>
</dbReference>
<dbReference type="InterPro" id="IPR034098">
    <property type="entry name" value="Sm_G"/>
</dbReference>
<dbReference type="InterPro" id="IPR010920">
    <property type="entry name" value="LSM_dom_sf"/>
</dbReference>
<dbReference type="GO" id="GO:0034719">
    <property type="term" value="C:SMN-Sm protein complex"/>
    <property type="evidence" value="ECO:0007669"/>
    <property type="project" value="TreeGrafter"/>
</dbReference>
<dbReference type="InterPro" id="IPR044641">
    <property type="entry name" value="Lsm7/SmG-like"/>
</dbReference>
<dbReference type="EnsemblPlants" id="AUR62006200-RA">
    <property type="protein sequence ID" value="AUR62006200-RA:cds"/>
    <property type="gene ID" value="AUR62006200"/>
</dbReference>
<evidence type="ECO:0000259" key="11">
    <source>
        <dbReference type="PROSITE" id="PS52002"/>
    </source>
</evidence>
<dbReference type="InterPro" id="IPR047575">
    <property type="entry name" value="Sm"/>
</dbReference>
<feature type="domain" description="Sm" evidence="11">
    <location>
        <begin position="99"/>
        <end position="170"/>
    </location>
</feature>
<dbReference type="PANTHER" id="PTHR10553">
    <property type="entry name" value="SMALL NUCLEAR RIBONUCLEOPROTEIN"/>
    <property type="match status" value="1"/>
</dbReference>
<dbReference type="FunFam" id="2.30.30.100:FF:000023">
    <property type="entry name" value="Small nuclear ribonucleoprotein G"/>
    <property type="match status" value="1"/>
</dbReference>
<dbReference type="GO" id="GO:0071013">
    <property type="term" value="C:catalytic step 2 spliceosome"/>
    <property type="evidence" value="ECO:0007669"/>
    <property type="project" value="TreeGrafter"/>
</dbReference>
<dbReference type="GO" id="GO:0097526">
    <property type="term" value="C:spliceosomal tri-snRNP complex"/>
    <property type="evidence" value="ECO:0007669"/>
    <property type="project" value="TreeGrafter"/>
</dbReference>
<keyword evidence="4 10" id="KW-0747">Spliceosome</keyword>
<keyword evidence="6 10" id="KW-0508">mRNA splicing</keyword>
<evidence type="ECO:0000256" key="9">
    <source>
        <dbReference type="ARBA" id="ARBA00059471"/>
    </source>
</evidence>
<evidence type="ECO:0000256" key="6">
    <source>
        <dbReference type="ARBA" id="ARBA00023187"/>
    </source>
</evidence>
<name>A0A803L2W1_CHEQI</name>
<dbReference type="GO" id="GO:0005689">
    <property type="term" value="C:U12-type spliceosomal complex"/>
    <property type="evidence" value="ECO:0007669"/>
    <property type="project" value="TreeGrafter"/>
</dbReference>
<keyword evidence="7 10" id="KW-0539">Nucleus</keyword>
<reference evidence="12" key="2">
    <citation type="submission" date="2021-03" db="UniProtKB">
        <authorList>
            <consortium name="EnsemblPlants"/>
        </authorList>
    </citation>
    <scope>IDENTIFICATION</scope>
</reference>
<evidence type="ECO:0000256" key="7">
    <source>
        <dbReference type="ARBA" id="ARBA00023242"/>
    </source>
</evidence>